<dbReference type="SMART" id="SM00862">
    <property type="entry name" value="Trans_reg_C"/>
    <property type="match status" value="1"/>
</dbReference>
<dbReference type="InterPro" id="IPR001867">
    <property type="entry name" value="OmpR/PhoB-type_DNA-bd"/>
</dbReference>
<dbReference type="Pfam" id="PF00931">
    <property type="entry name" value="NB-ARC"/>
    <property type="match status" value="1"/>
</dbReference>
<reference evidence="9" key="1">
    <citation type="journal article" date="2019" name="Int. J. Syst. Evol. Microbiol.">
        <title>The Global Catalogue of Microorganisms (GCM) 10K type strain sequencing project: providing services to taxonomists for standard genome sequencing and annotation.</title>
        <authorList>
            <consortium name="The Broad Institute Genomics Platform"/>
            <consortium name="The Broad Institute Genome Sequencing Center for Infectious Disease"/>
            <person name="Wu L."/>
            <person name="Ma J."/>
        </authorList>
    </citation>
    <scope>NUCLEOTIDE SEQUENCE [LARGE SCALE GENOMIC DNA]</scope>
    <source>
        <strain evidence="9">JCM 3115</strain>
    </source>
</reference>
<evidence type="ECO:0000256" key="6">
    <source>
        <dbReference type="PROSITE-ProRule" id="PRU01091"/>
    </source>
</evidence>
<dbReference type="Pfam" id="PF13424">
    <property type="entry name" value="TPR_12"/>
    <property type="match status" value="2"/>
</dbReference>
<dbReference type="PANTHER" id="PTHR35807">
    <property type="entry name" value="TRANSCRIPTIONAL REGULATOR REDD-RELATED"/>
    <property type="match status" value="1"/>
</dbReference>
<dbReference type="PROSITE" id="PS50005">
    <property type="entry name" value="TPR"/>
    <property type="match status" value="1"/>
</dbReference>
<dbReference type="SUPFAM" id="SSF46894">
    <property type="entry name" value="C-terminal effector domain of the bipartite response regulators"/>
    <property type="match status" value="1"/>
</dbReference>
<dbReference type="InterPro" id="IPR005158">
    <property type="entry name" value="BTAD"/>
</dbReference>
<keyword evidence="9" id="KW-1185">Reference proteome</keyword>
<gene>
    <name evidence="8" type="ORF">GCM10010140_22650</name>
</gene>
<evidence type="ECO:0000256" key="2">
    <source>
        <dbReference type="ARBA" id="ARBA00023015"/>
    </source>
</evidence>
<accession>A0ABQ2QT66</accession>
<protein>
    <submittedName>
        <fullName evidence="8">SARP family transcriptional regulator</fullName>
    </submittedName>
</protein>
<keyword evidence="2" id="KW-0805">Transcription regulation</keyword>
<dbReference type="Pfam" id="PF13176">
    <property type="entry name" value="TPR_7"/>
    <property type="match status" value="1"/>
</dbReference>
<comment type="similarity">
    <text evidence="1">Belongs to the AfsR/DnrI/RedD regulatory family.</text>
</comment>
<organism evidence="8 9">
    <name type="scientific">Streptosporangium pseudovulgare</name>
    <dbReference type="NCBI Taxonomy" id="35765"/>
    <lineage>
        <taxon>Bacteria</taxon>
        <taxon>Bacillati</taxon>
        <taxon>Actinomycetota</taxon>
        <taxon>Actinomycetes</taxon>
        <taxon>Streptosporangiales</taxon>
        <taxon>Streptosporangiaceae</taxon>
        <taxon>Streptosporangium</taxon>
    </lineage>
</organism>
<dbReference type="CDD" id="cd15831">
    <property type="entry name" value="BTAD"/>
    <property type="match status" value="1"/>
</dbReference>
<keyword evidence="4" id="KW-0804">Transcription</keyword>
<feature type="DNA-binding region" description="OmpR/PhoB-type" evidence="6">
    <location>
        <begin position="1"/>
        <end position="92"/>
    </location>
</feature>
<dbReference type="Gene3D" id="1.25.40.10">
    <property type="entry name" value="Tetratricopeptide repeat domain"/>
    <property type="match status" value="2"/>
</dbReference>
<dbReference type="InterPro" id="IPR051677">
    <property type="entry name" value="AfsR-DnrI-RedD_regulator"/>
</dbReference>
<dbReference type="InterPro" id="IPR019734">
    <property type="entry name" value="TPR_rpt"/>
</dbReference>
<dbReference type="EMBL" id="BMQJ01000004">
    <property type="protein sequence ID" value="GGP92330.1"/>
    <property type="molecule type" value="Genomic_DNA"/>
</dbReference>
<dbReference type="PANTHER" id="PTHR35807:SF1">
    <property type="entry name" value="TRANSCRIPTIONAL REGULATOR REDD"/>
    <property type="match status" value="1"/>
</dbReference>
<evidence type="ECO:0000256" key="3">
    <source>
        <dbReference type="ARBA" id="ARBA00023125"/>
    </source>
</evidence>
<keyword evidence="3 6" id="KW-0238">DNA-binding</keyword>
<dbReference type="Pfam" id="PF00486">
    <property type="entry name" value="Trans_reg_C"/>
    <property type="match status" value="1"/>
</dbReference>
<dbReference type="Gene3D" id="1.10.10.10">
    <property type="entry name" value="Winged helix-like DNA-binding domain superfamily/Winged helix DNA-binding domain"/>
    <property type="match status" value="1"/>
</dbReference>
<dbReference type="InterPro" id="IPR002182">
    <property type="entry name" value="NB-ARC"/>
</dbReference>
<evidence type="ECO:0000313" key="9">
    <source>
        <dbReference type="Proteomes" id="UP000611554"/>
    </source>
</evidence>
<dbReference type="InterPro" id="IPR036388">
    <property type="entry name" value="WH-like_DNA-bd_sf"/>
</dbReference>
<dbReference type="SMART" id="SM00028">
    <property type="entry name" value="TPR"/>
    <property type="match status" value="5"/>
</dbReference>
<comment type="caution">
    <text evidence="8">The sequence shown here is derived from an EMBL/GenBank/DDBJ whole genome shotgun (WGS) entry which is preliminary data.</text>
</comment>
<dbReference type="Gene3D" id="3.40.50.300">
    <property type="entry name" value="P-loop containing nucleotide triphosphate hydrolases"/>
    <property type="match status" value="1"/>
</dbReference>
<dbReference type="SUPFAM" id="SSF52540">
    <property type="entry name" value="P-loop containing nucleoside triphosphate hydrolases"/>
    <property type="match status" value="1"/>
</dbReference>
<evidence type="ECO:0000256" key="4">
    <source>
        <dbReference type="ARBA" id="ARBA00023163"/>
    </source>
</evidence>
<evidence type="ECO:0000256" key="1">
    <source>
        <dbReference type="ARBA" id="ARBA00005820"/>
    </source>
</evidence>
<proteinExistence type="inferred from homology"/>
<sequence length="928" mass="101335">MRFRLLGPTEVLIDGAAVPLPGTRQRALLTALLLSANRPVTVDHLVDAVWGEEPPASAGPNLRQHLTALRRRLGTEASRIVGRSGRGYLIEVRPGELDLDVFTGLVRQARERTDPEEIVGLLGQALALWRGEPLQDVPPYPIFTAAATRFREHRIAALEEWFDARLGLGHHEDVLPELRAQVVEHPLRERLWALLMRGLCQAGRQGDALEAFLQARGTLAEELGIAPGAELQELHRSILAAESESPGPRPVPRRQGNAAAPWHLPRAVSHFTGRADQLAELERLTDVTERIDASAVVISAIAGGGGVGKTALAVHFGHHAAGRFPHGQLFVDLRGFDPSRPPMSSGDALEYLLQALGVDPGEVPEQEDRRAALYRGLLSGKRMLVVLDNAVDAEQVRPLLPGEPGCLAVVTSRNRLAGLVARDGAHRLTLGALSPAEAVELLGRIIGADRLDAEPAAAHRLARLCGCLPLALRIAAERAMIAPGPSLTALADDLADERSRLDVLEVDDDGATSIRAVLSWSYRALPAEAARMFRLLSLHPGPEFGPEAAAALCDLTPDEAGPLVDALADCHLLEVTGDGRYRFHDLVRVYAAHSMAEEEPGERATATHRLLDWYLRTAAAGRSMLTPDAQPHLPDGEPGRCPALVFVTREEALAWYELERVNLVASVRTGVEAGHLTLVSLLSRNLLDYLYIRSRWAEQMEVHRNGIDAAHRSGRASDEAAILIAMGSALRERRRYDEAIDAIRRAIDLQRSAGEGEISGRAIIGLAITYTQIHRYDEARECLHESLAQVRADEDRYGEASALINLGYVCLHQNEFEEAIRWSRESLGIWRAIEDPRGEGYGLDCMAQAYEGLRRPGDALRHFEQAVAVLRRSGDLKGEASTLRSVARLLRETGRTEAALDRLHRALAVLEELDDPEADEVRALIAAV</sequence>
<dbReference type="PROSITE" id="PS51755">
    <property type="entry name" value="OMPR_PHOB"/>
    <property type="match status" value="1"/>
</dbReference>
<dbReference type="SUPFAM" id="SSF48452">
    <property type="entry name" value="TPR-like"/>
    <property type="match status" value="3"/>
</dbReference>
<dbReference type="PRINTS" id="PR00364">
    <property type="entry name" value="DISEASERSIST"/>
</dbReference>
<keyword evidence="5" id="KW-0802">TPR repeat</keyword>
<dbReference type="InterPro" id="IPR027417">
    <property type="entry name" value="P-loop_NTPase"/>
</dbReference>
<name>A0ABQ2QT66_9ACTN</name>
<evidence type="ECO:0000256" key="5">
    <source>
        <dbReference type="PROSITE-ProRule" id="PRU00339"/>
    </source>
</evidence>
<dbReference type="Pfam" id="PF03704">
    <property type="entry name" value="BTAD"/>
    <property type="match status" value="1"/>
</dbReference>
<dbReference type="InterPro" id="IPR011990">
    <property type="entry name" value="TPR-like_helical_dom_sf"/>
</dbReference>
<dbReference type="InterPro" id="IPR016032">
    <property type="entry name" value="Sig_transdc_resp-reg_C-effctor"/>
</dbReference>
<dbReference type="SMART" id="SM01043">
    <property type="entry name" value="BTAD"/>
    <property type="match status" value="1"/>
</dbReference>
<dbReference type="Proteomes" id="UP000611554">
    <property type="component" value="Unassembled WGS sequence"/>
</dbReference>
<evidence type="ECO:0000259" key="7">
    <source>
        <dbReference type="PROSITE" id="PS51755"/>
    </source>
</evidence>
<feature type="domain" description="OmpR/PhoB-type" evidence="7">
    <location>
        <begin position="1"/>
        <end position="92"/>
    </location>
</feature>
<feature type="repeat" description="TPR" evidence="5">
    <location>
        <begin position="720"/>
        <end position="753"/>
    </location>
</feature>
<evidence type="ECO:0000313" key="8">
    <source>
        <dbReference type="EMBL" id="GGP92330.1"/>
    </source>
</evidence>
<dbReference type="RefSeq" id="WP_189246411.1">
    <property type="nucleotide sequence ID" value="NZ_BMQJ01000004.1"/>
</dbReference>